<evidence type="ECO:0000313" key="2">
    <source>
        <dbReference type="EMBL" id="GLY66547.1"/>
    </source>
</evidence>
<evidence type="ECO:0000313" key="3">
    <source>
        <dbReference type="Proteomes" id="UP001165136"/>
    </source>
</evidence>
<name>A0A9W6VGJ4_9PSEU</name>
<feature type="transmembrane region" description="Helical" evidence="1">
    <location>
        <begin position="50"/>
        <end position="69"/>
    </location>
</feature>
<dbReference type="Proteomes" id="UP001165136">
    <property type="component" value="Unassembled WGS sequence"/>
</dbReference>
<feature type="transmembrane region" description="Helical" evidence="1">
    <location>
        <begin position="155"/>
        <end position="176"/>
    </location>
</feature>
<reference evidence="2" key="1">
    <citation type="submission" date="2023-03" db="EMBL/GenBank/DDBJ databases">
        <title>Amycolatopsis taiwanensis NBRC 103393.</title>
        <authorList>
            <person name="Ichikawa N."/>
            <person name="Sato H."/>
            <person name="Tonouchi N."/>
        </authorList>
    </citation>
    <scope>NUCLEOTIDE SEQUENCE</scope>
    <source>
        <strain evidence="2">NBRC 103393</strain>
    </source>
</reference>
<keyword evidence="3" id="KW-1185">Reference proteome</keyword>
<protein>
    <recommendedName>
        <fullName evidence="4">Ferric oxidoreductase domain-containing protein</fullName>
    </recommendedName>
</protein>
<feature type="transmembrane region" description="Helical" evidence="1">
    <location>
        <begin position="122"/>
        <end position="143"/>
    </location>
</feature>
<gene>
    <name evidence="2" type="ORF">Atai01_31660</name>
</gene>
<evidence type="ECO:0008006" key="4">
    <source>
        <dbReference type="Google" id="ProtNLM"/>
    </source>
</evidence>
<dbReference type="EMBL" id="BSTI01000006">
    <property type="protein sequence ID" value="GLY66547.1"/>
    <property type="molecule type" value="Genomic_DNA"/>
</dbReference>
<organism evidence="2 3">
    <name type="scientific">Amycolatopsis taiwanensis</name>
    <dbReference type="NCBI Taxonomy" id="342230"/>
    <lineage>
        <taxon>Bacteria</taxon>
        <taxon>Bacillati</taxon>
        <taxon>Actinomycetota</taxon>
        <taxon>Actinomycetes</taxon>
        <taxon>Pseudonocardiales</taxon>
        <taxon>Pseudonocardiaceae</taxon>
        <taxon>Amycolatopsis</taxon>
    </lineage>
</organism>
<keyword evidence="1" id="KW-0812">Transmembrane</keyword>
<evidence type="ECO:0000256" key="1">
    <source>
        <dbReference type="SAM" id="Phobius"/>
    </source>
</evidence>
<proteinExistence type="predicted"/>
<accession>A0A9W6VGJ4</accession>
<feature type="transmembrane region" description="Helical" evidence="1">
    <location>
        <begin position="81"/>
        <end position="102"/>
    </location>
</feature>
<dbReference type="AlphaFoldDB" id="A0A9W6VGJ4"/>
<keyword evidence="1" id="KW-0472">Membrane</keyword>
<comment type="caution">
    <text evidence="2">The sequence shown here is derived from an EMBL/GenBank/DDBJ whole genome shotgun (WGS) entry which is preliminary data.</text>
</comment>
<keyword evidence="1" id="KW-1133">Transmembrane helix</keyword>
<sequence>MILPIFGVAEGHWETPGVIVPIVLLAAAAAEESPHDTGVHQVAALSARTAFVFMCLGLCWGTFTSTGWLRRLTGRQATRSSHMVFITLALGFATIHALAFLFMEDEHIGIADLVIPMHTDELTLAVGIVALEVMFAIALSNLAQRWLRQRLWLRLHRFGYLAVTLGVVHSVAGAMADGNLAALWMFGLAVAVPTVLVVALRFLPTRFLTGAGLLKVER</sequence>
<feature type="transmembrane region" description="Helical" evidence="1">
    <location>
        <begin position="182"/>
        <end position="203"/>
    </location>
</feature>